<feature type="domain" description="Olfactomedin-like" evidence="5">
    <location>
        <begin position="32"/>
        <end position="214"/>
    </location>
</feature>
<dbReference type="InterPro" id="IPR050605">
    <property type="entry name" value="Olfactomedin-like_domain"/>
</dbReference>
<evidence type="ECO:0000256" key="4">
    <source>
        <dbReference type="SAM" id="SignalP"/>
    </source>
</evidence>
<comment type="subcellular location">
    <subcellularLocation>
        <location evidence="1">Secreted</location>
    </subcellularLocation>
</comment>
<proteinExistence type="predicted"/>
<keyword evidence="2" id="KW-0964">Secreted</keyword>
<reference evidence="6 7" key="1">
    <citation type="submission" date="2021-04" db="EMBL/GenBank/DDBJ databases">
        <authorList>
            <person name="De Guttry C."/>
            <person name="Zahm M."/>
            <person name="Klopp C."/>
            <person name="Cabau C."/>
            <person name="Louis A."/>
            <person name="Berthelot C."/>
            <person name="Parey E."/>
            <person name="Roest Crollius H."/>
            <person name="Montfort J."/>
            <person name="Robinson-Rechavi M."/>
            <person name="Bucao C."/>
            <person name="Bouchez O."/>
            <person name="Gislard M."/>
            <person name="Lluch J."/>
            <person name="Milhes M."/>
            <person name="Lampietro C."/>
            <person name="Lopez Roques C."/>
            <person name="Donnadieu C."/>
            <person name="Braasch I."/>
            <person name="Desvignes T."/>
            <person name="Postlethwait J."/>
            <person name="Bobe J."/>
            <person name="Wedekind C."/>
            <person name="Guiguen Y."/>
        </authorList>
    </citation>
    <scope>NUCLEOTIDE SEQUENCE [LARGE SCALE GENOMIC DNA]</scope>
    <source>
        <strain evidence="6">Cs_M1</strain>
        <tissue evidence="6">Blood</tissue>
    </source>
</reference>
<sequence length="214" mass="24115">MLFLFISVCHGYSNADHVLGPVAPDIHCKQGVCSQRIMSNISTPVVTNICLYGKSYTSVSWGRQAKQGMEDQEGSGDFYCVQPLVNGHRLGNIIHRYRPYDDFMTSKNHEDVTKAPSHNHANAIQGSCTVVYGEAVFYNCCNSAELGHYDLQTKVTSRLKIPEFGYNNQFPYCYYNCKDWTDIDFAADETGLRVIYSMRGNPCGVTMETWCRAN</sequence>
<accession>A0AAN8R2A5</accession>
<dbReference type="PANTHER" id="PTHR23192">
    <property type="entry name" value="OLFACTOMEDIN-RELATED"/>
    <property type="match status" value="1"/>
</dbReference>
<evidence type="ECO:0000256" key="1">
    <source>
        <dbReference type="ARBA" id="ARBA00004613"/>
    </source>
</evidence>
<dbReference type="Pfam" id="PF02191">
    <property type="entry name" value="OLF"/>
    <property type="match status" value="1"/>
</dbReference>
<feature type="signal peptide" evidence="4">
    <location>
        <begin position="1"/>
        <end position="15"/>
    </location>
</feature>
<evidence type="ECO:0000313" key="7">
    <source>
        <dbReference type="Proteomes" id="UP001356427"/>
    </source>
</evidence>
<gene>
    <name evidence="6" type="ORF">J4Q44_G00094350</name>
</gene>
<organism evidence="6 7">
    <name type="scientific">Coregonus suidteri</name>
    <dbReference type="NCBI Taxonomy" id="861788"/>
    <lineage>
        <taxon>Eukaryota</taxon>
        <taxon>Metazoa</taxon>
        <taxon>Chordata</taxon>
        <taxon>Craniata</taxon>
        <taxon>Vertebrata</taxon>
        <taxon>Euteleostomi</taxon>
        <taxon>Actinopterygii</taxon>
        <taxon>Neopterygii</taxon>
        <taxon>Teleostei</taxon>
        <taxon>Protacanthopterygii</taxon>
        <taxon>Salmoniformes</taxon>
        <taxon>Salmonidae</taxon>
        <taxon>Coregoninae</taxon>
        <taxon>Coregonus</taxon>
    </lineage>
</organism>
<dbReference type="InterPro" id="IPR003112">
    <property type="entry name" value="Olfac-like_dom"/>
</dbReference>
<dbReference type="PANTHER" id="PTHR23192:SF31">
    <property type="entry name" value="OLFACTOMEDIN-4-LIKE"/>
    <property type="match status" value="1"/>
</dbReference>
<dbReference type="PROSITE" id="PS51132">
    <property type="entry name" value="OLF"/>
    <property type="match status" value="1"/>
</dbReference>
<evidence type="ECO:0000256" key="3">
    <source>
        <dbReference type="PROSITE-ProRule" id="PRU00446"/>
    </source>
</evidence>
<evidence type="ECO:0000256" key="2">
    <source>
        <dbReference type="ARBA" id="ARBA00022525"/>
    </source>
</evidence>
<dbReference type="EMBL" id="JAGTTL010000007">
    <property type="protein sequence ID" value="KAK6320328.1"/>
    <property type="molecule type" value="Genomic_DNA"/>
</dbReference>
<comment type="caution">
    <text evidence="3">Lacks conserved residue(s) required for the propagation of feature annotation.</text>
</comment>
<keyword evidence="4" id="KW-0732">Signal</keyword>
<feature type="chain" id="PRO_5042864591" description="Olfactomedin-like domain-containing protein" evidence="4">
    <location>
        <begin position="16"/>
        <end position="214"/>
    </location>
</feature>
<dbReference type="GO" id="GO:0005615">
    <property type="term" value="C:extracellular space"/>
    <property type="evidence" value="ECO:0007669"/>
    <property type="project" value="TreeGrafter"/>
</dbReference>
<evidence type="ECO:0000259" key="5">
    <source>
        <dbReference type="PROSITE" id="PS51132"/>
    </source>
</evidence>
<protein>
    <recommendedName>
        <fullName evidence="5">Olfactomedin-like domain-containing protein</fullName>
    </recommendedName>
</protein>
<name>A0AAN8R2A5_9TELE</name>
<dbReference type="AlphaFoldDB" id="A0AAN8R2A5"/>
<keyword evidence="7" id="KW-1185">Reference proteome</keyword>
<evidence type="ECO:0000313" key="6">
    <source>
        <dbReference type="EMBL" id="KAK6320328.1"/>
    </source>
</evidence>
<dbReference type="GO" id="GO:0007165">
    <property type="term" value="P:signal transduction"/>
    <property type="evidence" value="ECO:0007669"/>
    <property type="project" value="TreeGrafter"/>
</dbReference>
<dbReference type="Proteomes" id="UP001356427">
    <property type="component" value="Unassembled WGS sequence"/>
</dbReference>
<comment type="caution">
    <text evidence="6">The sequence shown here is derived from an EMBL/GenBank/DDBJ whole genome shotgun (WGS) entry which is preliminary data.</text>
</comment>